<feature type="signal peptide" evidence="4">
    <location>
        <begin position="1"/>
        <end position="31"/>
    </location>
</feature>
<feature type="compositionally biased region" description="Basic and acidic residues" evidence="2">
    <location>
        <begin position="935"/>
        <end position="948"/>
    </location>
</feature>
<evidence type="ECO:0000313" key="5">
    <source>
        <dbReference type="EMBL" id="KAG1781906.1"/>
    </source>
</evidence>
<dbReference type="OrthoDB" id="27934at2759"/>
<gene>
    <name evidence="5" type="ORF">EV702DRAFT_1067793</name>
</gene>
<comment type="similarity">
    <text evidence="1">Belongs to the sel-1 family.</text>
</comment>
<dbReference type="AlphaFoldDB" id="A0A9P7D7Z1"/>
<dbReference type="Proteomes" id="UP000714275">
    <property type="component" value="Unassembled WGS sequence"/>
</dbReference>
<dbReference type="InterPro" id="IPR006597">
    <property type="entry name" value="Sel1-like"/>
</dbReference>
<comment type="caution">
    <text evidence="5">The sequence shown here is derived from an EMBL/GenBank/DDBJ whole genome shotgun (WGS) entry which is preliminary data.</text>
</comment>
<dbReference type="GO" id="GO:0005789">
    <property type="term" value="C:endoplasmic reticulum membrane"/>
    <property type="evidence" value="ECO:0007669"/>
    <property type="project" value="TreeGrafter"/>
</dbReference>
<dbReference type="SUPFAM" id="SSF81901">
    <property type="entry name" value="HCP-like"/>
    <property type="match status" value="3"/>
</dbReference>
<sequence>MSPRKIASSRRATWLAFGLVALAAFRVSASAQPQTDSIETTQLELEPGVQQNAQVPNDATVYLEPDFDQGAEATRAYKSALFTLSNLTAHPPSHTHDIFSQPTTTTPSLLSALLPNPQGQGPLGSAIRIALKLHRQFFFFRLFGGPSGSTARRKDEEMRGKAIKVVDLLQHSAELGNLDALFTLGYISLFPPSSHFPSDPRLAYDSFSHHAALTGNASSQALLAFFYATGYADVVPIDQAQALLYYTFAAQGGHKGAQMALGYRYWSGISTVEDCRRAVEWYEAAADEAMAMFLSGPPGGQTLPQTATRLSDLDGGVFGPGASVASTGLNVVKPAVKAGLAQTAGETWDDVLEYYIFNADRGETDFAYKLGKIYYQGSIYSSAGGIGSGSEGVGRVPQDFHQAQVYFLQIARQIWPRDPTNPLQHNTSGYKAENIKHAGFAPKSAAYLGRMYLRGEGVKQDYAMAMMWFERGAEFEDRECHNLLGVMWRDGLVPERQDMKTALVHLTKAAGQELAEAHVNLGKYNYYRGEFKLAITYFEAAARFGSTFETHFYLAKIHILNMRAANDDFAAGFCASAVSFFKLVAERGVWDDDLLTDAEAAWYSGTERGKEIAILKWWVAAERGSEMAQNNLAYVLDQDRSMLRLTRFAPIEASNDTALLALTQWTRSAAQQNIDALVKVGDYYYHGLGVLDEPEALRWEKAAKYYQSAADTQVSALAMWNLGWMYENGIGVPQDFHLAKRHYDMAVETNSEAYLPVLLSLAKLYARSLWHTLQGGKDGLNVWKYDADKMSVAERARLKQEIDSGSKDTSQKDGDAQPAPRKEERVVEEVEDDGKWYIGKASDDFRRRRQGEAARTAAAADEEDDLVQWAQERRNAENERDTDFGPEDYFEAAIRGGHQREGEVDEFTETMLLVALCALVAVLIYVRTRIVRRARGQEQEQQQDRGGQRDFGVFPPPGDPARQEWNIVH</sequence>
<evidence type="ECO:0000256" key="3">
    <source>
        <dbReference type="SAM" id="Phobius"/>
    </source>
</evidence>
<dbReference type="InterPro" id="IPR011990">
    <property type="entry name" value="TPR-like_helical_dom_sf"/>
</dbReference>
<evidence type="ECO:0000256" key="1">
    <source>
        <dbReference type="ARBA" id="ARBA00038101"/>
    </source>
</evidence>
<keyword evidence="3" id="KW-0472">Membrane</keyword>
<keyword evidence="3" id="KW-1133">Transmembrane helix</keyword>
<dbReference type="GO" id="GO:0036503">
    <property type="term" value="P:ERAD pathway"/>
    <property type="evidence" value="ECO:0007669"/>
    <property type="project" value="TreeGrafter"/>
</dbReference>
<dbReference type="InterPro" id="IPR050767">
    <property type="entry name" value="Sel1_AlgK"/>
</dbReference>
<feature type="chain" id="PRO_5040416508" description="HCP-like protein" evidence="4">
    <location>
        <begin position="32"/>
        <end position="969"/>
    </location>
</feature>
<dbReference type="Pfam" id="PF08238">
    <property type="entry name" value="Sel1"/>
    <property type="match status" value="9"/>
</dbReference>
<dbReference type="SMART" id="SM00671">
    <property type="entry name" value="SEL1"/>
    <property type="match status" value="8"/>
</dbReference>
<feature type="region of interest" description="Disordered" evidence="2">
    <location>
        <begin position="935"/>
        <end position="969"/>
    </location>
</feature>
<feature type="region of interest" description="Disordered" evidence="2">
    <location>
        <begin position="799"/>
        <end position="827"/>
    </location>
</feature>
<accession>A0A9P7D7Z1</accession>
<reference evidence="5" key="1">
    <citation type="journal article" date="2020" name="New Phytol.">
        <title>Comparative genomics reveals dynamic genome evolution in host specialist ectomycorrhizal fungi.</title>
        <authorList>
            <person name="Lofgren L.A."/>
            <person name="Nguyen N.H."/>
            <person name="Vilgalys R."/>
            <person name="Ruytinx J."/>
            <person name="Liao H.L."/>
            <person name="Branco S."/>
            <person name="Kuo A."/>
            <person name="LaButti K."/>
            <person name="Lipzen A."/>
            <person name="Andreopoulos W."/>
            <person name="Pangilinan J."/>
            <person name="Riley R."/>
            <person name="Hundley H."/>
            <person name="Na H."/>
            <person name="Barry K."/>
            <person name="Grigoriev I.V."/>
            <person name="Stajich J.E."/>
            <person name="Kennedy P.G."/>
        </authorList>
    </citation>
    <scope>NUCLEOTIDE SEQUENCE</scope>
    <source>
        <strain evidence="5">DOB743</strain>
    </source>
</reference>
<protein>
    <recommendedName>
        <fullName evidence="7">HCP-like protein</fullName>
    </recommendedName>
</protein>
<dbReference type="PANTHER" id="PTHR11102">
    <property type="entry name" value="SEL-1-LIKE PROTEIN"/>
    <property type="match status" value="1"/>
</dbReference>
<keyword evidence="3" id="KW-0812">Transmembrane</keyword>
<evidence type="ECO:0000256" key="4">
    <source>
        <dbReference type="SAM" id="SignalP"/>
    </source>
</evidence>
<name>A0A9P7D7Z1_9AGAM</name>
<dbReference type="Gene3D" id="1.25.40.10">
    <property type="entry name" value="Tetratricopeptide repeat domain"/>
    <property type="match status" value="3"/>
</dbReference>
<organism evidence="5 6">
    <name type="scientific">Suillus placidus</name>
    <dbReference type="NCBI Taxonomy" id="48579"/>
    <lineage>
        <taxon>Eukaryota</taxon>
        <taxon>Fungi</taxon>
        <taxon>Dikarya</taxon>
        <taxon>Basidiomycota</taxon>
        <taxon>Agaricomycotina</taxon>
        <taxon>Agaricomycetes</taxon>
        <taxon>Agaricomycetidae</taxon>
        <taxon>Boletales</taxon>
        <taxon>Suillineae</taxon>
        <taxon>Suillaceae</taxon>
        <taxon>Suillus</taxon>
    </lineage>
</organism>
<proteinExistence type="inferred from homology"/>
<evidence type="ECO:0008006" key="7">
    <source>
        <dbReference type="Google" id="ProtNLM"/>
    </source>
</evidence>
<dbReference type="PANTHER" id="PTHR11102:SF147">
    <property type="entry name" value="SEL1L ADAPTOR SUBUNIT OF ERAD E3 UBIQUITIN LIGASE"/>
    <property type="match status" value="1"/>
</dbReference>
<evidence type="ECO:0000256" key="2">
    <source>
        <dbReference type="SAM" id="MobiDB-lite"/>
    </source>
</evidence>
<feature type="transmembrane region" description="Helical" evidence="3">
    <location>
        <begin position="907"/>
        <end position="926"/>
    </location>
</feature>
<evidence type="ECO:0000313" key="6">
    <source>
        <dbReference type="Proteomes" id="UP000714275"/>
    </source>
</evidence>
<keyword evidence="6" id="KW-1185">Reference proteome</keyword>
<dbReference type="EMBL" id="JABBWD010000004">
    <property type="protein sequence ID" value="KAG1781906.1"/>
    <property type="molecule type" value="Genomic_DNA"/>
</dbReference>
<keyword evidence="4" id="KW-0732">Signal</keyword>